<evidence type="ECO:0000313" key="9">
    <source>
        <dbReference type="Proteomes" id="UP001147760"/>
    </source>
</evidence>
<dbReference type="InterPro" id="IPR050493">
    <property type="entry name" value="FAD-dep_Monooxygenase_BioMet"/>
</dbReference>
<evidence type="ECO:0000313" key="8">
    <source>
        <dbReference type="EMBL" id="KAJ5480644.1"/>
    </source>
</evidence>
<dbReference type="Proteomes" id="UP001147760">
    <property type="component" value="Unassembled WGS sequence"/>
</dbReference>
<comment type="similarity">
    <text evidence="1">Belongs to the paxM FAD-dependent monooxygenase family.</text>
</comment>
<dbReference type="Pfam" id="PF01494">
    <property type="entry name" value="FAD_binding_3"/>
    <property type="match status" value="2"/>
</dbReference>
<evidence type="ECO:0000256" key="6">
    <source>
        <dbReference type="SAM" id="Phobius"/>
    </source>
</evidence>
<feature type="non-terminal residue" evidence="8">
    <location>
        <position position="1"/>
    </location>
</feature>
<organism evidence="8 9">
    <name type="scientific">Penicillium desertorum</name>
    <dbReference type="NCBI Taxonomy" id="1303715"/>
    <lineage>
        <taxon>Eukaryota</taxon>
        <taxon>Fungi</taxon>
        <taxon>Dikarya</taxon>
        <taxon>Ascomycota</taxon>
        <taxon>Pezizomycotina</taxon>
        <taxon>Eurotiomycetes</taxon>
        <taxon>Eurotiomycetidae</taxon>
        <taxon>Eurotiales</taxon>
        <taxon>Aspergillaceae</taxon>
        <taxon>Penicillium</taxon>
    </lineage>
</organism>
<dbReference type="InterPro" id="IPR036188">
    <property type="entry name" value="FAD/NAD-bd_sf"/>
</dbReference>
<dbReference type="EMBL" id="JAPWDO010000003">
    <property type="protein sequence ID" value="KAJ5480644.1"/>
    <property type="molecule type" value="Genomic_DNA"/>
</dbReference>
<keyword evidence="9" id="KW-1185">Reference proteome</keyword>
<gene>
    <name evidence="8" type="ORF">N7530_006153</name>
</gene>
<evidence type="ECO:0000256" key="2">
    <source>
        <dbReference type="ARBA" id="ARBA00022630"/>
    </source>
</evidence>
<feature type="domain" description="FAD-binding" evidence="7">
    <location>
        <begin position="21"/>
        <end position="182"/>
    </location>
</feature>
<feature type="transmembrane region" description="Helical" evidence="6">
    <location>
        <begin position="12"/>
        <end position="35"/>
    </location>
</feature>
<evidence type="ECO:0000256" key="5">
    <source>
        <dbReference type="ARBA" id="ARBA00023033"/>
    </source>
</evidence>
<dbReference type="GO" id="GO:0004497">
    <property type="term" value="F:monooxygenase activity"/>
    <property type="evidence" value="ECO:0007669"/>
    <property type="project" value="UniProtKB-KW"/>
</dbReference>
<keyword evidence="6" id="KW-0472">Membrane</keyword>
<evidence type="ECO:0000256" key="1">
    <source>
        <dbReference type="ARBA" id="ARBA00007992"/>
    </source>
</evidence>
<dbReference type="OrthoDB" id="16820at2759"/>
<keyword evidence="6" id="KW-0812">Transmembrane</keyword>
<name>A0A9W9X1H6_9EURO</name>
<dbReference type="AlphaFoldDB" id="A0A9W9X1H6"/>
<dbReference type="GO" id="GO:0071949">
    <property type="term" value="F:FAD binding"/>
    <property type="evidence" value="ECO:0007669"/>
    <property type="project" value="InterPro"/>
</dbReference>
<dbReference type="PANTHER" id="PTHR13789:SF236">
    <property type="entry name" value="MONOOXYGENASE, PUTATIVE (AFU_ORTHOLOGUE AFUA_6G12060)-RELATED"/>
    <property type="match status" value="1"/>
</dbReference>
<evidence type="ECO:0000256" key="3">
    <source>
        <dbReference type="ARBA" id="ARBA00022827"/>
    </source>
</evidence>
<feature type="domain" description="FAD-binding" evidence="7">
    <location>
        <begin position="313"/>
        <end position="373"/>
    </location>
</feature>
<sequence length="463" mass="51023">MTRTKQDIAPETPVTPTGIIVLIIGLGVAGLTAAIECHRKGHTVIGFEKAPKSRQIGDVFGISSNGALVVDQWGKGKVAEQLDSIRGITPSTDMYNSAGELQQQNPTFGVRPGEGYLVNRAEAVDIFYQHAKSLGLDLRFGILVSEYWETEDQAGVMANEERIVGDCVIACDGIHSKAREIITRDSTRPLKTGSATYRASFRSDCVGNDPDAQWLLDGRGKTDKLNYFIGENVLIIIGTLKCGEEIFWSCVHKSFHDVSEPWLQVSDVKHVLEYIQQWPFAKHLQSVIGKTPHGKCYDHLVLSMDPIDQFVSEKGRMMVIGDAAHPFLPTTGQGASQSIEDGAVVAICLEKAGKERVPLGLRTFEKLRHERVSLIQRSGLKILQTLHAAQFDSENKDENPNTMARPLWIYGHNCQRHTYQEWHKAAHALATGAKYTPTNIPADGVYRLVDEGKDIGTALSTGH</sequence>
<protein>
    <recommendedName>
        <fullName evidence="7">FAD-binding domain-containing protein</fullName>
    </recommendedName>
</protein>
<reference evidence="8" key="1">
    <citation type="submission" date="2022-12" db="EMBL/GenBank/DDBJ databases">
        <authorList>
            <person name="Petersen C."/>
        </authorList>
    </citation>
    <scope>NUCLEOTIDE SEQUENCE</scope>
    <source>
        <strain evidence="8">IBT 17660</strain>
    </source>
</reference>
<evidence type="ECO:0000256" key="4">
    <source>
        <dbReference type="ARBA" id="ARBA00023002"/>
    </source>
</evidence>
<dbReference type="SUPFAM" id="SSF51905">
    <property type="entry name" value="FAD/NAD(P)-binding domain"/>
    <property type="match status" value="1"/>
</dbReference>
<dbReference type="PANTHER" id="PTHR13789">
    <property type="entry name" value="MONOOXYGENASE"/>
    <property type="match status" value="1"/>
</dbReference>
<proteinExistence type="inferred from homology"/>
<dbReference type="Gene3D" id="3.50.50.60">
    <property type="entry name" value="FAD/NAD(P)-binding domain"/>
    <property type="match status" value="1"/>
</dbReference>
<keyword evidence="4" id="KW-0560">Oxidoreductase</keyword>
<keyword evidence="2" id="KW-0285">Flavoprotein</keyword>
<reference evidence="8" key="2">
    <citation type="journal article" date="2023" name="IMA Fungus">
        <title>Comparative genomic study of the Penicillium genus elucidates a diverse pangenome and 15 lateral gene transfer events.</title>
        <authorList>
            <person name="Petersen C."/>
            <person name="Sorensen T."/>
            <person name="Nielsen M.R."/>
            <person name="Sondergaard T.E."/>
            <person name="Sorensen J.L."/>
            <person name="Fitzpatrick D.A."/>
            <person name="Frisvad J.C."/>
            <person name="Nielsen K.L."/>
        </authorList>
    </citation>
    <scope>NUCLEOTIDE SEQUENCE</scope>
    <source>
        <strain evidence="8">IBT 17660</strain>
    </source>
</reference>
<dbReference type="PRINTS" id="PR00420">
    <property type="entry name" value="RNGMNOXGNASE"/>
</dbReference>
<keyword evidence="5" id="KW-0503">Monooxygenase</keyword>
<evidence type="ECO:0000259" key="7">
    <source>
        <dbReference type="Pfam" id="PF01494"/>
    </source>
</evidence>
<comment type="caution">
    <text evidence="8">The sequence shown here is derived from an EMBL/GenBank/DDBJ whole genome shotgun (WGS) entry which is preliminary data.</text>
</comment>
<keyword evidence="6" id="KW-1133">Transmembrane helix</keyword>
<accession>A0A9W9X1H6</accession>
<dbReference type="InterPro" id="IPR002938">
    <property type="entry name" value="FAD-bd"/>
</dbReference>
<keyword evidence="3" id="KW-0274">FAD</keyword>